<feature type="region of interest" description="Disordered" evidence="5">
    <location>
        <begin position="436"/>
        <end position="459"/>
    </location>
</feature>
<dbReference type="SUPFAM" id="SSF81606">
    <property type="entry name" value="PP2C-like"/>
    <property type="match status" value="1"/>
</dbReference>
<dbReference type="InterPro" id="IPR001932">
    <property type="entry name" value="PPM-type_phosphatase-like_dom"/>
</dbReference>
<dbReference type="PANTHER" id="PTHR13832">
    <property type="entry name" value="PROTEIN PHOSPHATASE 2C"/>
    <property type="match status" value="1"/>
</dbReference>
<feature type="region of interest" description="Disordered" evidence="5">
    <location>
        <begin position="647"/>
        <end position="721"/>
    </location>
</feature>
<feature type="compositionally biased region" description="Acidic residues" evidence="5">
    <location>
        <begin position="539"/>
        <end position="553"/>
    </location>
</feature>
<comment type="similarity">
    <text evidence="4">Belongs to the PP2C family.</text>
</comment>
<feature type="compositionally biased region" description="Low complexity" evidence="5">
    <location>
        <begin position="1076"/>
        <end position="1159"/>
    </location>
</feature>
<proteinExistence type="inferred from homology"/>
<dbReference type="Pfam" id="PF00481">
    <property type="entry name" value="PP2C"/>
    <property type="match status" value="1"/>
</dbReference>
<keyword evidence="2 4" id="KW-0378">Hydrolase</keyword>
<feature type="region of interest" description="Disordered" evidence="5">
    <location>
        <begin position="506"/>
        <end position="593"/>
    </location>
</feature>
<dbReference type="InterPro" id="IPR015655">
    <property type="entry name" value="PP2C"/>
</dbReference>
<dbReference type="Pfam" id="PF07145">
    <property type="entry name" value="PAM2"/>
    <property type="match status" value="1"/>
</dbReference>
<evidence type="ECO:0000256" key="4">
    <source>
        <dbReference type="RuleBase" id="RU003465"/>
    </source>
</evidence>
<feature type="compositionally biased region" description="Low complexity" evidence="5">
    <location>
        <begin position="1174"/>
        <end position="1192"/>
    </location>
</feature>
<feature type="compositionally biased region" description="Low complexity" evidence="5">
    <location>
        <begin position="961"/>
        <end position="974"/>
    </location>
</feature>
<protein>
    <recommendedName>
        <fullName evidence="6">PPM-type phosphatase domain-containing protein</fullName>
    </recommendedName>
</protein>
<dbReference type="AlphaFoldDB" id="A0A8S1CL73"/>
<dbReference type="OrthoDB" id="416093at2759"/>
<evidence type="ECO:0000313" key="8">
    <source>
        <dbReference type="Proteomes" id="UP000494165"/>
    </source>
</evidence>
<name>A0A8S1CL73_9INSE</name>
<evidence type="ECO:0000256" key="1">
    <source>
        <dbReference type="ARBA" id="ARBA00022723"/>
    </source>
</evidence>
<keyword evidence="3 4" id="KW-0904">Protein phosphatase</keyword>
<feature type="region of interest" description="Disordered" evidence="5">
    <location>
        <begin position="1076"/>
        <end position="1201"/>
    </location>
</feature>
<evidence type="ECO:0000256" key="3">
    <source>
        <dbReference type="ARBA" id="ARBA00022912"/>
    </source>
</evidence>
<dbReference type="InterPro" id="IPR009818">
    <property type="entry name" value="PAM2_motif"/>
</dbReference>
<evidence type="ECO:0000256" key="2">
    <source>
        <dbReference type="ARBA" id="ARBA00022801"/>
    </source>
</evidence>
<feature type="compositionally biased region" description="Low complexity" evidence="5">
    <location>
        <begin position="1014"/>
        <end position="1026"/>
    </location>
</feature>
<dbReference type="InterPro" id="IPR000222">
    <property type="entry name" value="PP2C_BS"/>
</dbReference>
<dbReference type="PROSITE" id="PS51746">
    <property type="entry name" value="PPM_2"/>
    <property type="match status" value="1"/>
</dbReference>
<feature type="domain" description="PPM-type phosphatase" evidence="6">
    <location>
        <begin position="130"/>
        <end position="418"/>
    </location>
</feature>
<reference evidence="7 8" key="1">
    <citation type="submission" date="2020-04" db="EMBL/GenBank/DDBJ databases">
        <authorList>
            <person name="Alioto T."/>
            <person name="Alioto T."/>
            <person name="Gomez Garrido J."/>
        </authorList>
    </citation>
    <scope>NUCLEOTIDE SEQUENCE [LARGE SCALE GENOMIC DNA]</scope>
</reference>
<comment type="caution">
    <text evidence="7">The sequence shown here is derived from an EMBL/GenBank/DDBJ whole genome shotgun (WGS) entry which is preliminary data.</text>
</comment>
<evidence type="ECO:0000313" key="7">
    <source>
        <dbReference type="EMBL" id="CAB3370224.1"/>
    </source>
</evidence>
<dbReference type="EMBL" id="CADEPI010000051">
    <property type="protein sequence ID" value="CAB3370224.1"/>
    <property type="molecule type" value="Genomic_DNA"/>
</dbReference>
<feature type="compositionally biased region" description="Polar residues" evidence="5">
    <location>
        <begin position="447"/>
        <end position="456"/>
    </location>
</feature>
<keyword evidence="1" id="KW-0479">Metal-binding</keyword>
<evidence type="ECO:0000256" key="5">
    <source>
        <dbReference type="SAM" id="MobiDB-lite"/>
    </source>
</evidence>
<dbReference type="SMART" id="SM00331">
    <property type="entry name" value="PP2C_SIG"/>
    <property type="match status" value="1"/>
</dbReference>
<dbReference type="InterPro" id="IPR036457">
    <property type="entry name" value="PPM-type-like_dom_sf"/>
</dbReference>
<dbReference type="PROSITE" id="PS01032">
    <property type="entry name" value="PPM_1"/>
    <property type="match status" value="1"/>
</dbReference>
<sequence>MAGLISKEYLEFFTDFVNDLNVHDQLPVPVSAYNVDDEELIGDFVNWLLQYLNQKHCPLALQAPLVRSVVDEMLRFCRHDPEANSLRDDSGQFSQLRLMQACMARVNALCVRLHQAPEMFVPPPSPKFTPVASHAVRSSQRRGMEDRHVVVNDFNGIFNVQDDTSASFYAVFDGHAGADAAIFSASHVHQFLAESQFYPSNPVEALKDAILRTDNLYLKKVAAEPRYQSGTTALCTLLRGKMLHVAWVGDSQAVLVRNGKAESVVDPHKPKRPDEEARIHQQGGVVIFHGMWRVNGQLAVSRAIGDANFKPYVCAEAEVRSIPLRSEEEFLIMASDGLLDFVTPQEAAYAVFQQLRDNHDKLAECQISLVRQAEATKHQGRVLSIHWQENLNAVCSRLINLAKQNGSTDDISVIVIFLTDPQELAKKAPGYGMDSQDLIDAAPASPPQINGNNQWRNPYHFEQAGPKALELHAFAQNDLDLGPETNIDNIGDSDDEDEELKIIQQQSSRYDGARDPQEDTPTPPADQAGSADNACGIDPDADNESDSDGDEDWQYIKVEPSKEEACDQLLPQHQAEQLPLPVDPEEEKKDEPKPVLEEELLFISEAAQPQQPQEIASQFDQLNESFELSQQVEAKLNLEELQFELEAQPGAQTAEEAFTTEVKLSIGSELAQETSEFEEPQQQQQQQELEEPFGKFEQELQHQPEEPLITAEELLPETQQVPSNLDLESFDPEMDYKLNPDAKEFVPVHSPTRETFPLSPDAPNFEPNAEVSAAVDMFTSPVDPVDNMINIEYESRPTFQGELNPFVLNGAPFQVEENVVSCSYGVAEVPSFAVLETVGTPDTPVQLPAADAWPTETPLEQLEPVHVPEEPLLQTGPLSPVQGDAVAPAAVDLLEDAPVTASDFLLETKAEEPPVSVSPAKDEFVESPVEEERMIASPVVQEEPKSPATEPVSLVMEEQEQQQQLQQPDLLETLMQKIEEPPQSPPQQQLQEEEPPLVVEQVEPVKVEEVVEEPVPVQQPTLEPVQSEPELKIQEEEPKAVEALVEAAANLNVDAPEENKVLEAAVVAGAATAVATAAATVAATSPKKADTKMAPAAKKAATSSTKPASPTKTPTKPASPTKAASPTKPTATKPATTTRAASATSKPAGTTTTTPRKPSVPAKVPPCKARDSKPAAAPSAKPATPAARKTSAGTTPPRSQA</sequence>
<feature type="compositionally biased region" description="Basic and acidic residues" evidence="5">
    <location>
        <begin position="692"/>
        <end position="705"/>
    </location>
</feature>
<dbReference type="Gene3D" id="3.60.40.10">
    <property type="entry name" value="PPM-type phosphatase domain"/>
    <property type="match status" value="1"/>
</dbReference>
<dbReference type="PANTHER" id="PTHR13832:SF818">
    <property type="entry name" value="SD03870P"/>
    <property type="match status" value="1"/>
</dbReference>
<evidence type="ECO:0000259" key="6">
    <source>
        <dbReference type="PROSITE" id="PS51746"/>
    </source>
</evidence>
<organism evidence="7 8">
    <name type="scientific">Cloeon dipterum</name>
    <dbReference type="NCBI Taxonomy" id="197152"/>
    <lineage>
        <taxon>Eukaryota</taxon>
        <taxon>Metazoa</taxon>
        <taxon>Ecdysozoa</taxon>
        <taxon>Arthropoda</taxon>
        <taxon>Hexapoda</taxon>
        <taxon>Insecta</taxon>
        <taxon>Pterygota</taxon>
        <taxon>Palaeoptera</taxon>
        <taxon>Ephemeroptera</taxon>
        <taxon>Pisciforma</taxon>
        <taxon>Baetidae</taxon>
        <taxon>Cloeon</taxon>
    </lineage>
</organism>
<gene>
    <name evidence="7" type="ORF">CLODIP_2_CD00254</name>
</gene>
<feature type="compositionally biased region" description="Low complexity" evidence="5">
    <location>
        <begin position="986"/>
        <end position="995"/>
    </location>
</feature>
<dbReference type="SMART" id="SM00332">
    <property type="entry name" value="PP2Cc"/>
    <property type="match status" value="1"/>
</dbReference>
<dbReference type="CDD" id="cd00143">
    <property type="entry name" value="PP2Cc"/>
    <property type="match status" value="1"/>
</dbReference>
<dbReference type="Proteomes" id="UP000494165">
    <property type="component" value="Unassembled WGS sequence"/>
</dbReference>
<feature type="region of interest" description="Disordered" evidence="5">
    <location>
        <begin position="1014"/>
        <end position="1037"/>
    </location>
</feature>
<feature type="region of interest" description="Disordered" evidence="5">
    <location>
        <begin position="958"/>
        <end position="995"/>
    </location>
</feature>
<dbReference type="GO" id="GO:0004722">
    <property type="term" value="F:protein serine/threonine phosphatase activity"/>
    <property type="evidence" value="ECO:0007669"/>
    <property type="project" value="InterPro"/>
</dbReference>
<dbReference type="GO" id="GO:0046872">
    <property type="term" value="F:metal ion binding"/>
    <property type="evidence" value="ECO:0007669"/>
    <property type="project" value="UniProtKB-KW"/>
</dbReference>
<keyword evidence="8" id="KW-1185">Reference proteome</keyword>
<accession>A0A8S1CL73</accession>